<dbReference type="RefSeq" id="WP_271890407.1">
    <property type="nucleotide sequence ID" value="NZ_JAQBIE010000030.1"/>
</dbReference>
<keyword evidence="2" id="KW-0238">DNA-binding</keyword>
<dbReference type="SMART" id="SM00342">
    <property type="entry name" value="HTH_ARAC"/>
    <property type="match status" value="1"/>
</dbReference>
<evidence type="ECO:0000313" key="6">
    <source>
        <dbReference type="Proteomes" id="UP001165641"/>
    </source>
</evidence>
<comment type="caution">
    <text evidence="5">The sequence shown here is derived from an EMBL/GenBank/DDBJ whole genome shotgun (WGS) entry which is preliminary data.</text>
</comment>
<accession>A0ABT4ZIW2</accession>
<dbReference type="PROSITE" id="PS01124">
    <property type="entry name" value="HTH_ARAC_FAMILY_2"/>
    <property type="match status" value="1"/>
</dbReference>
<evidence type="ECO:0000256" key="3">
    <source>
        <dbReference type="ARBA" id="ARBA00023163"/>
    </source>
</evidence>
<dbReference type="PANTHER" id="PTHR46796">
    <property type="entry name" value="HTH-TYPE TRANSCRIPTIONAL ACTIVATOR RHAS-RELATED"/>
    <property type="match status" value="1"/>
</dbReference>
<sequence length="317" mass="34813">MWTIARISHVEELKDAVRDAGLEAVQLSKGALHGGLAFAQDRGVVFSSGLINGRVALRGTLSPDLVTFGVALRVGSGSRHWGHAIGPNFMGLFQPGDEHDAVYGPGSLYLAASISHETLHALAEAQEFVINKITLGGTGIHPERFPDKAGAVLARQLGAIHAGTSCEMAGLRDNLLAPFLPYFSRPARRLAGPRRLCRQAIILRRARDFIHAHIYCQISIEDIARAAETTPRTLYRTFGEQLDDTPLSYLHRLRLHHIREDLLSGGNDTDAISRIHRRWGFAEPGRASGMYFKLFGELPSATRQRRNSDVRSVNSSN</sequence>
<evidence type="ECO:0000313" key="5">
    <source>
        <dbReference type="EMBL" id="MDB6179306.1"/>
    </source>
</evidence>
<dbReference type="InterPro" id="IPR018060">
    <property type="entry name" value="HTH_AraC"/>
</dbReference>
<keyword evidence="6" id="KW-1185">Reference proteome</keyword>
<dbReference type="Gene3D" id="1.10.10.60">
    <property type="entry name" value="Homeodomain-like"/>
    <property type="match status" value="1"/>
</dbReference>
<name>A0ABT4ZIW2_9RHOB</name>
<dbReference type="Proteomes" id="UP001165641">
    <property type="component" value="Unassembled WGS sequence"/>
</dbReference>
<keyword evidence="3" id="KW-0804">Transcription</keyword>
<evidence type="ECO:0000259" key="4">
    <source>
        <dbReference type="PROSITE" id="PS01124"/>
    </source>
</evidence>
<feature type="domain" description="HTH araC/xylS-type" evidence="4">
    <location>
        <begin position="204"/>
        <end position="305"/>
    </location>
</feature>
<gene>
    <name evidence="5" type="ORF">PAF17_17590</name>
</gene>
<dbReference type="Pfam" id="PF12833">
    <property type="entry name" value="HTH_18"/>
    <property type="match status" value="1"/>
</dbReference>
<keyword evidence="1" id="KW-0805">Transcription regulation</keyword>
<evidence type="ECO:0000256" key="2">
    <source>
        <dbReference type="ARBA" id="ARBA00023125"/>
    </source>
</evidence>
<evidence type="ECO:0000256" key="1">
    <source>
        <dbReference type="ARBA" id="ARBA00023015"/>
    </source>
</evidence>
<proteinExistence type="predicted"/>
<protein>
    <submittedName>
        <fullName evidence="5">AraC family transcriptional regulator</fullName>
    </submittedName>
</protein>
<dbReference type="EMBL" id="JAQBIE010000030">
    <property type="protein sequence ID" value="MDB6179306.1"/>
    <property type="molecule type" value="Genomic_DNA"/>
</dbReference>
<dbReference type="InterPro" id="IPR050204">
    <property type="entry name" value="AraC_XylS_family_regulators"/>
</dbReference>
<dbReference type="InterPro" id="IPR009057">
    <property type="entry name" value="Homeodomain-like_sf"/>
</dbReference>
<dbReference type="SUPFAM" id="SSF46689">
    <property type="entry name" value="Homeodomain-like"/>
    <property type="match status" value="1"/>
</dbReference>
<organism evidence="5 6">
    <name type="scientific">Paracoccus onchidii</name>
    <dbReference type="NCBI Taxonomy" id="3017813"/>
    <lineage>
        <taxon>Bacteria</taxon>
        <taxon>Pseudomonadati</taxon>
        <taxon>Pseudomonadota</taxon>
        <taxon>Alphaproteobacteria</taxon>
        <taxon>Rhodobacterales</taxon>
        <taxon>Paracoccaceae</taxon>
        <taxon>Paracoccus</taxon>
    </lineage>
</organism>
<reference evidence="5" key="1">
    <citation type="submission" date="2022-12" db="EMBL/GenBank/DDBJ databases">
        <title>Paracoccus onchidii sp. nov., isolated from a marine invertebrate from the South China Sea.</title>
        <authorList>
            <person name="Xu S."/>
            <person name="Liu Z."/>
            <person name="Xu Y."/>
        </authorList>
    </citation>
    <scope>NUCLEOTIDE SEQUENCE</scope>
    <source>
        <strain evidence="5">Z330</strain>
    </source>
</reference>